<keyword evidence="1" id="KW-1133">Transmembrane helix</keyword>
<name>A0A147BIV3_IXORI</name>
<keyword evidence="1" id="KW-0812">Transmembrane</keyword>
<feature type="transmembrane region" description="Helical" evidence="1">
    <location>
        <begin position="98"/>
        <end position="118"/>
    </location>
</feature>
<reference evidence="2" key="1">
    <citation type="journal article" date="2018" name="PLoS Negl. Trop. Dis.">
        <title>Sialome diversity of ticks revealed by RNAseq of single tick salivary glands.</title>
        <authorList>
            <person name="Perner J."/>
            <person name="Kropackova S."/>
            <person name="Kopacek P."/>
            <person name="Ribeiro J.M."/>
        </authorList>
    </citation>
    <scope>NUCLEOTIDE SEQUENCE</scope>
    <source>
        <strain evidence="2">Siblings of single egg batch collected in Ceske Budejovice</strain>
        <tissue evidence="2">Salivary glands</tissue>
    </source>
</reference>
<dbReference type="AlphaFoldDB" id="A0A147BIV3"/>
<dbReference type="EMBL" id="GEGO01004681">
    <property type="protein sequence ID" value="JAR90723.1"/>
    <property type="molecule type" value="Transcribed_RNA"/>
</dbReference>
<protein>
    <submittedName>
        <fullName evidence="2">Uncharacterized protein</fullName>
    </submittedName>
</protein>
<organism evidence="2">
    <name type="scientific">Ixodes ricinus</name>
    <name type="common">Common tick</name>
    <name type="synonym">Acarus ricinus</name>
    <dbReference type="NCBI Taxonomy" id="34613"/>
    <lineage>
        <taxon>Eukaryota</taxon>
        <taxon>Metazoa</taxon>
        <taxon>Ecdysozoa</taxon>
        <taxon>Arthropoda</taxon>
        <taxon>Chelicerata</taxon>
        <taxon>Arachnida</taxon>
        <taxon>Acari</taxon>
        <taxon>Parasitiformes</taxon>
        <taxon>Ixodida</taxon>
        <taxon>Ixodoidea</taxon>
        <taxon>Ixodidae</taxon>
        <taxon>Ixodinae</taxon>
        <taxon>Ixodes</taxon>
    </lineage>
</organism>
<keyword evidence="1" id="KW-0472">Membrane</keyword>
<feature type="transmembrane region" description="Helical" evidence="1">
    <location>
        <begin position="6"/>
        <end position="29"/>
    </location>
</feature>
<evidence type="ECO:0000256" key="1">
    <source>
        <dbReference type="SAM" id="Phobius"/>
    </source>
</evidence>
<evidence type="ECO:0000313" key="2">
    <source>
        <dbReference type="EMBL" id="JAR90723.1"/>
    </source>
</evidence>
<proteinExistence type="predicted"/>
<accession>A0A147BIV3</accession>
<sequence>MPVLVFSSSLMVIHLLFFHIFFLFAYFSYRVFPVFKFSRLWVGRVGDSGKKQQHKKDQKKRGDAQKVPFLSFCMRPMLSWSFLLCCSCNQIFDFVFLFTFWHFFFSLYVLSSLMPLLYL</sequence>